<dbReference type="SUPFAM" id="SSF55729">
    <property type="entry name" value="Acyl-CoA N-acyltransferases (Nat)"/>
    <property type="match status" value="1"/>
</dbReference>
<dbReference type="Pfam" id="PF13302">
    <property type="entry name" value="Acetyltransf_3"/>
    <property type="match status" value="1"/>
</dbReference>
<evidence type="ECO:0000313" key="3">
    <source>
        <dbReference type="Proteomes" id="UP000711178"/>
    </source>
</evidence>
<proteinExistence type="predicted"/>
<dbReference type="InterPro" id="IPR051531">
    <property type="entry name" value="N-acetyltransferase"/>
</dbReference>
<evidence type="ECO:0000259" key="1">
    <source>
        <dbReference type="PROSITE" id="PS51186"/>
    </source>
</evidence>
<feature type="domain" description="N-acetyltransferase" evidence="1">
    <location>
        <begin position="11"/>
        <end position="164"/>
    </location>
</feature>
<dbReference type="InterPro" id="IPR016181">
    <property type="entry name" value="Acyl_CoA_acyltransferase"/>
</dbReference>
<keyword evidence="3" id="KW-1185">Reference proteome</keyword>
<evidence type="ECO:0000313" key="2">
    <source>
        <dbReference type="EMBL" id="MBW8290072.1"/>
    </source>
</evidence>
<comment type="caution">
    <text evidence="2">The sequence shown here is derived from an EMBL/GenBank/DDBJ whole genome shotgun (WGS) entry which is preliminary data.</text>
</comment>
<organism evidence="2 3">
    <name type="scientific">Chromobacterium subtsugae</name>
    <dbReference type="NCBI Taxonomy" id="251747"/>
    <lineage>
        <taxon>Bacteria</taxon>
        <taxon>Pseudomonadati</taxon>
        <taxon>Pseudomonadota</taxon>
        <taxon>Betaproteobacteria</taxon>
        <taxon>Neisseriales</taxon>
        <taxon>Chromobacteriaceae</taxon>
        <taxon>Chromobacterium</taxon>
    </lineage>
</organism>
<reference evidence="2 3" key="1">
    <citation type="submission" date="2021-05" db="EMBL/GenBank/DDBJ databases">
        <title>Draft Whole Genome Sequencing Of Biosensor Chromobacterium violaceum Strain CV026 Reveals A Regulatory RNA In Chromobacterium violaceum Phenotype Regulatory Network.</title>
        <authorList>
            <person name="Hong K.W."/>
            <person name="Chan K.G."/>
            <person name="Chang C.-Y."/>
        </authorList>
    </citation>
    <scope>NUCLEOTIDE SEQUENCE [LARGE SCALE GENOMIC DNA]</scope>
    <source>
        <strain evidence="2 3">ATCC 31532</strain>
    </source>
</reference>
<dbReference type="Gene3D" id="3.40.630.30">
    <property type="match status" value="1"/>
</dbReference>
<dbReference type="InterPro" id="IPR000182">
    <property type="entry name" value="GNAT_dom"/>
</dbReference>
<gene>
    <name evidence="2" type="ORF">KIF53_20740</name>
</gene>
<protein>
    <submittedName>
        <fullName evidence="2">GNAT family N-acetyltransferase</fullName>
    </submittedName>
</protein>
<dbReference type="RefSeq" id="WP_047237415.1">
    <property type="nucleotide sequence ID" value="NZ_CP142381.1"/>
</dbReference>
<dbReference type="GeneID" id="89683780"/>
<name>A0ABS7FJ11_9NEIS</name>
<dbReference type="Proteomes" id="UP000711178">
    <property type="component" value="Unassembled WGS sequence"/>
</dbReference>
<dbReference type="PANTHER" id="PTHR43792">
    <property type="entry name" value="GNAT FAMILY, PUTATIVE (AFU_ORTHOLOGUE AFUA_3G00765)-RELATED-RELATED"/>
    <property type="match status" value="1"/>
</dbReference>
<dbReference type="PROSITE" id="PS51186">
    <property type="entry name" value="GNAT"/>
    <property type="match status" value="1"/>
</dbReference>
<accession>A0ABS7FJ11</accession>
<sequence length="164" mass="18159">MLTLPLRSPRLELREFHAEDLLAYQTLRGTPGFGRCYAPAEVSAAFSAMLLRRFIAQQDEPRRAWQLAIARRGDGQLIGSVGLREACGGEAEFGIELAETVWGQGYAEEAARLMLGFGRQRLACSRFRARCAPGNVAMLMLAMRLGFEMQPLRDGSRLDLLLAA</sequence>
<dbReference type="EMBL" id="JAHDTB010000032">
    <property type="protein sequence ID" value="MBW8290072.1"/>
    <property type="molecule type" value="Genomic_DNA"/>
</dbReference>